<dbReference type="PANTHER" id="PTHR11731">
    <property type="entry name" value="PROTEASE FAMILY S9B,C DIPEPTIDYL-PEPTIDASE IV-RELATED"/>
    <property type="match status" value="1"/>
</dbReference>
<dbReference type="RefSeq" id="WP_212188532.1">
    <property type="nucleotide sequence ID" value="NZ_JAGTAR010000003.1"/>
</dbReference>
<sequence>MKRQILILFLAIISLHPAEGQLSLEDVIYGGKTVYNYYPRALNVSFRGDMNQLVIQRKDSVMVQGIKDEKALFLFDLNWLNNILKQEDHTELKRLPALKWETASSFSFTTNSGFYTVDQSEGRITMFVGKAKNGQNFDLNTDNAQVAYTVGNDLFIQSNNNEPVFVAGKEGDDVIFGHTVHRNEFGINKGTFWSPDGGSLAFYREDNSMVSDYPLVNVDERVAKLENVKYPMAGMSSHQVTVGIYNLATEETIYLNTGAPYDRFFTNVCWTPDNQFILIAELNREQNHMQLKKYSATTGELVATLFEEKDDKWTEPQHPALFIPKRKSEFIWQSMKDGYNHLYIYSLDGKLKKQLTNGNWEVTNVLGFDAAGKNIFIESTKEEALERHIYKVSLSSGKMTRISSEQGVHRAKISKDGRYAITNFSSLNVPSKTNLKDTQGCLIKTLHVVDNPYKGIETGKVELVKLKTKDGQFELDARMVLPVGFDPAKKYPVIVYVYGGPHSQMVQNRWLAGARGWQLYMAQKGYIAFTLDNRGTANKGKAFAQAIHRQLGQLEVEDQMQGIEYLKSLPYVDTERIGVHGWSYGGFMTISMMTQHPEVFKVGVAGGPVIDWKYYEIMYGERYMDMPQENPEGYELANLNGKVNNIEGRLLVVHGAIDPVVVWQHSLTFVRECVKNRVQIDYFAYPRHEHNVIGRDRIHLMEKVTRYFDDFL</sequence>
<gene>
    <name evidence="3" type="ORF">KDU71_03605</name>
</gene>
<organism evidence="3 4">
    <name type="scientific">Carboxylicivirga sediminis</name>
    <dbReference type="NCBI Taxonomy" id="2006564"/>
    <lineage>
        <taxon>Bacteria</taxon>
        <taxon>Pseudomonadati</taxon>
        <taxon>Bacteroidota</taxon>
        <taxon>Bacteroidia</taxon>
        <taxon>Marinilabiliales</taxon>
        <taxon>Marinilabiliaceae</taxon>
        <taxon>Carboxylicivirga</taxon>
    </lineage>
</organism>
<dbReference type="GO" id="GO:0006508">
    <property type="term" value="P:proteolysis"/>
    <property type="evidence" value="ECO:0007669"/>
    <property type="project" value="InterPro"/>
</dbReference>
<evidence type="ECO:0000313" key="3">
    <source>
        <dbReference type="EMBL" id="MBR8534633.1"/>
    </source>
</evidence>
<accession>A0A941F0C9</accession>
<feature type="domain" description="Dipeptidylpeptidase IV N-terminal" evidence="2">
    <location>
        <begin position="106"/>
        <end position="430"/>
    </location>
</feature>
<dbReference type="GO" id="GO:0008239">
    <property type="term" value="F:dipeptidyl-peptidase activity"/>
    <property type="evidence" value="ECO:0007669"/>
    <property type="project" value="TreeGrafter"/>
</dbReference>
<dbReference type="GO" id="GO:0008236">
    <property type="term" value="F:serine-type peptidase activity"/>
    <property type="evidence" value="ECO:0007669"/>
    <property type="project" value="InterPro"/>
</dbReference>
<dbReference type="SUPFAM" id="SSF53474">
    <property type="entry name" value="alpha/beta-Hydrolases"/>
    <property type="match status" value="1"/>
</dbReference>
<dbReference type="Gene3D" id="2.140.10.30">
    <property type="entry name" value="Dipeptidylpeptidase IV, N-terminal domain"/>
    <property type="match status" value="1"/>
</dbReference>
<dbReference type="Gene3D" id="3.40.50.1820">
    <property type="entry name" value="alpha/beta hydrolase"/>
    <property type="match status" value="1"/>
</dbReference>
<dbReference type="Pfam" id="PF00930">
    <property type="entry name" value="DPPIV_N"/>
    <property type="match status" value="1"/>
</dbReference>
<keyword evidence="4" id="KW-1185">Reference proteome</keyword>
<dbReference type="EMBL" id="JAGTAR010000003">
    <property type="protein sequence ID" value="MBR8534633.1"/>
    <property type="molecule type" value="Genomic_DNA"/>
</dbReference>
<dbReference type="Pfam" id="PF00326">
    <property type="entry name" value="Peptidase_S9"/>
    <property type="match status" value="1"/>
</dbReference>
<reference evidence="3" key="2">
    <citation type="submission" date="2021-04" db="EMBL/GenBank/DDBJ databases">
        <authorList>
            <person name="Zhang T."/>
            <person name="Zhang Y."/>
            <person name="Lu D."/>
            <person name="Zuo D."/>
            <person name="Du Z."/>
        </authorList>
    </citation>
    <scope>NUCLEOTIDE SEQUENCE</scope>
    <source>
        <strain evidence="3">JR1</strain>
    </source>
</reference>
<protein>
    <submittedName>
        <fullName evidence="3">DPP IV N-terminal domain-containing protein</fullName>
    </submittedName>
</protein>
<proteinExistence type="predicted"/>
<dbReference type="InterPro" id="IPR001375">
    <property type="entry name" value="Peptidase_S9_cat"/>
</dbReference>
<reference evidence="3" key="1">
    <citation type="journal article" date="2018" name="Int. J. Syst. Evol. Microbiol.">
        <title>Carboxylicivirga sediminis sp. nov., isolated from coastal sediment.</title>
        <authorList>
            <person name="Wang F.Q."/>
            <person name="Ren L.H."/>
            <person name="Zou R.J."/>
            <person name="Sun Y.Z."/>
            <person name="Liu X.J."/>
            <person name="Jiang F."/>
            <person name="Liu L.J."/>
        </authorList>
    </citation>
    <scope>NUCLEOTIDE SEQUENCE</scope>
    <source>
        <strain evidence="3">JR1</strain>
    </source>
</reference>
<evidence type="ECO:0000259" key="2">
    <source>
        <dbReference type="Pfam" id="PF00930"/>
    </source>
</evidence>
<evidence type="ECO:0000313" key="4">
    <source>
        <dbReference type="Proteomes" id="UP000679220"/>
    </source>
</evidence>
<dbReference type="SUPFAM" id="SSF82171">
    <property type="entry name" value="DPP6 N-terminal domain-like"/>
    <property type="match status" value="1"/>
</dbReference>
<evidence type="ECO:0000259" key="1">
    <source>
        <dbReference type="Pfam" id="PF00326"/>
    </source>
</evidence>
<dbReference type="AlphaFoldDB" id="A0A941F0C9"/>
<name>A0A941F0C9_9BACT</name>
<comment type="caution">
    <text evidence="3">The sequence shown here is derived from an EMBL/GenBank/DDBJ whole genome shotgun (WGS) entry which is preliminary data.</text>
</comment>
<dbReference type="PANTHER" id="PTHR11731:SF193">
    <property type="entry name" value="DIPEPTIDYL PEPTIDASE 9"/>
    <property type="match status" value="1"/>
</dbReference>
<dbReference type="InterPro" id="IPR050278">
    <property type="entry name" value="Serine_Prot_S9B/DPPIV"/>
</dbReference>
<feature type="domain" description="Peptidase S9 prolyl oligopeptidase catalytic" evidence="1">
    <location>
        <begin position="519"/>
        <end position="710"/>
    </location>
</feature>
<dbReference type="InterPro" id="IPR002469">
    <property type="entry name" value="Peptidase_S9B_N"/>
</dbReference>
<dbReference type="InterPro" id="IPR029058">
    <property type="entry name" value="AB_hydrolase_fold"/>
</dbReference>
<dbReference type="Proteomes" id="UP000679220">
    <property type="component" value="Unassembled WGS sequence"/>
</dbReference>